<dbReference type="PROSITE" id="PS51352">
    <property type="entry name" value="THIOREDOXIN_2"/>
    <property type="match status" value="1"/>
</dbReference>
<keyword evidence="2" id="KW-0201">Cytochrome c-type biogenesis</keyword>
<dbReference type="CDD" id="cd02966">
    <property type="entry name" value="TlpA_like_family"/>
    <property type="match status" value="1"/>
</dbReference>
<comment type="caution">
    <text evidence="6">The sequence shown here is derived from an EMBL/GenBank/DDBJ whole genome shotgun (WGS) entry which is preliminary data.</text>
</comment>
<evidence type="ECO:0000256" key="2">
    <source>
        <dbReference type="ARBA" id="ARBA00022748"/>
    </source>
</evidence>
<evidence type="ECO:0000256" key="3">
    <source>
        <dbReference type="ARBA" id="ARBA00023157"/>
    </source>
</evidence>
<comment type="subcellular location">
    <subcellularLocation>
        <location evidence="1">Cell envelope</location>
    </subcellularLocation>
</comment>
<dbReference type="InterPro" id="IPR050553">
    <property type="entry name" value="Thioredoxin_ResA/DsbE_sf"/>
</dbReference>
<keyword evidence="3" id="KW-1015">Disulfide bond</keyword>
<gene>
    <name evidence="6" type="ORF">GCM10023313_15090</name>
</gene>
<dbReference type="Pfam" id="PF00578">
    <property type="entry name" value="AhpC-TSA"/>
    <property type="match status" value="1"/>
</dbReference>
<dbReference type="InterPro" id="IPR013766">
    <property type="entry name" value="Thioredoxin_domain"/>
</dbReference>
<feature type="domain" description="Thioredoxin" evidence="5">
    <location>
        <begin position="232"/>
        <end position="373"/>
    </location>
</feature>
<dbReference type="Gene3D" id="3.40.30.10">
    <property type="entry name" value="Glutaredoxin"/>
    <property type="match status" value="1"/>
</dbReference>
<keyword evidence="7" id="KW-1185">Reference proteome</keyword>
<dbReference type="Proteomes" id="UP001501436">
    <property type="component" value="Unassembled WGS sequence"/>
</dbReference>
<dbReference type="PANTHER" id="PTHR42852:SF6">
    <property type="entry name" value="THIOL:DISULFIDE INTERCHANGE PROTEIN DSBE"/>
    <property type="match status" value="1"/>
</dbReference>
<dbReference type="RefSeq" id="WP_345330434.1">
    <property type="nucleotide sequence ID" value="NZ_BAABJI010000002.1"/>
</dbReference>
<evidence type="ECO:0000313" key="6">
    <source>
        <dbReference type="EMBL" id="GAA4912872.1"/>
    </source>
</evidence>
<evidence type="ECO:0000313" key="7">
    <source>
        <dbReference type="Proteomes" id="UP001501436"/>
    </source>
</evidence>
<dbReference type="InterPro" id="IPR000866">
    <property type="entry name" value="AhpC/TSA"/>
</dbReference>
<evidence type="ECO:0000256" key="4">
    <source>
        <dbReference type="ARBA" id="ARBA00023284"/>
    </source>
</evidence>
<proteinExistence type="predicted"/>
<accession>A0ABP9FQA8</accession>
<dbReference type="PROSITE" id="PS00194">
    <property type="entry name" value="THIOREDOXIN_1"/>
    <property type="match status" value="1"/>
</dbReference>
<dbReference type="InterPro" id="IPR025380">
    <property type="entry name" value="DUF4369"/>
</dbReference>
<dbReference type="InterPro" id="IPR017937">
    <property type="entry name" value="Thioredoxin_CS"/>
</dbReference>
<organism evidence="6 7">
    <name type="scientific">Mucilaginibacter defluvii</name>
    <dbReference type="NCBI Taxonomy" id="1196019"/>
    <lineage>
        <taxon>Bacteria</taxon>
        <taxon>Pseudomonadati</taxon>
        <taxon>Bacteroidota</taxon>
        <taxon>Sphingobacteriia</taxon>
        <taxon>Sphingobacteriales</taxon>
        <taxon>Sphingobacteriaceae</taxon>
        <taxon>Mucilaginibacter</taxon>
    </lineage>
</organism>
<keyword evidence="4" id="KW-0676">Redox-active center</keyword>
<protein>
    <submittedName>
        <fullName evidence="6">TlpA disulfide reductase family protein</fullName>
    </submittedName>
</protein>
<name>A0ABP9FQA8_9SPHI</name>
<reference evidence="7" key="1">
    <citation type="journal article" date="2019" name="Int. J. Syst. Evol. Microbiol.">
        <title>The Global Catalogue of Microorganisms (GCM) 10K type strain sequencing project: providing services to taxonomists for standard genome sequencing and annotation.</title>
        <authorList>
            <consortium name="The Broad Institute Genomics Platform"/>
            <consortium name="The Broad Institute Genome Sequencing Center for Infectious Disease"/>
            <person name="Wu L."/>
            <person name="Ma J."/>
        </authorList>
    </citation>
    <scope>NUCLEOTIDE SEQUENCE [LARGE SCALE GENOMIC DNA]</scope>
    <source>
        <strain evidence="7">JCM 18283</strain>
    </source>
</reference>
<sequence length="373" mass="41667">MKFRLAQYTLIAGALFMAACSNKDSSSFKVTGELKAPGDAKQVQLLQMDSTELRPVDSATIQDGKFELKGVSPYAAFYRLKIGENEYDLIAKNGEEITFKVGARKNSYEIKGSDESDKLKEFHQKTGVFAERNTKLSEEFEAKSQALGKQSDSLLNIYRPAFLKNLAEYNKAAMKFANDNKSSLAGFYAATSVDPRSYEQQLIAYADAIKDKFKDNPIIQRFVTQMIAIKPVSVGQKAQDFTIPGIDGKNISLADYKGKYVMLDFWASWCVPCRQENPNVVKQYNLYKSKGLNILGISLDDDKAKWQAAIKADGLAWTHASNLKGFEGPVERMYQITAIPSNFIIDPQGVIVAKNITGQQLEEFLKKTFSKPQ</sequence>
<dbReference type="EMBL" id="BAABJI010000002">
    <property type="protein sequence ID" value="GAA4912872.1"/>
    <property type="molecule type" value="Genomic_DNA"/>
</dbReference>
<evidence type="ECO:0000259" key="5">
    <source>
        <dbReference type="PROSITE" id="PS51352"/>
    </source>
</evidence>
<dbReference type="InterPro" id="IPR036249">
    <property type="entry name" value="Thioredoxin-like_sf"/>
</dbReference>
<dbReference type="PROSITE" id="PS51257">
    <property type="entry name" value="PROKAR_LIPOPROTEIN"/>
    <property type="match status" value="1"/>
</dbReference>
<evidence type="ECO:0000256" key="1">
    <source>
        <dbReference type="ARBA" id="ARBA00004196"/>
    </source>
</evidence>
<dbReference type="Pfam" id="PF14289">
    <property type="entry name" value="DUF4369"/>
    <property type="match status" value="1"/>
</dbReference>
<dbReference type="SUPFAM" id="SSF52833">
    <property type="entry name" value="Thioredoxin-like"/>
    <property type="match status" value="1"/>
</dbReference>
<dbReference type="PANTHER" id="PTHR42852">
    <property type="entry name" value="THIOL:DISULFIDE INTERCHANGE PROTEIN DSBE"/>
    <property type="match status" value="1"/>
</dbReference>